<proteinExistence type="predicted"/>
<evidence type="ECO:0000313" key="3">
    <source>
        <dbReference type="Proteomes" id="UP000235786"/>
    </source>
</evidence>
<dbReference type="Pfam" id="PF06985">
    <property type="entry name" value="HET"/>
    <property type="match status" value="1"/>
</dbReference>
<accession>A0A2J6R5E5</accession>
<name>A0A2J6R5E5_HYAVF</name>
<dbReference type="EMBL" id="KZ613955">
    <property type="protein sequence ID" value="PMD33751.1"/>
    <property type="molecule type" value="Genomic_DNA"/>
</dbReference>
<gene>
    <name evidence="2" type="ORF">L207DRAFT_382086</name>
</gene>
<dbReference type="OrthoDB" id="2157530at2759"/>
<reference evidence="2 3" key="1">
    <citation type="submission" date="2016-04" db="EMBL/GenBank/DDBJ databases">
        <title>A degradative enzymes factory behind the ericoid mycorrhizal symbiosis.</title>
        <authorList>
            <consortium name="DOE Joint Genome Institute"/>
            <person name="Martino E."/>
            <person name="Morin E."/>
            <person name="Grelet G."/>
            <person name="Kuo A."/>
            <person name="Kohler A."/>
            <person name="Daghino S."/>
            <person name="Barry K."/>
            <person name="Choi C."/>
            <person name="Cichocki N."/>
            <person name="Clum A."/>
            <person name="Copeland A."/>
            <person name="Hainaut M."/>
            <person name="Haridas S."/>
            <person name="Labutti K."/>
            <person name="Lindquist E."/>
            <person name="Lipzen A."/>
            <person name="Khouja H.-R."/>
            <person name="Murat C."/>
            <person name="Ohm R."/>
            <person name="Olson A."/>
            <person name="Spatafora J."/>
            <person name="Veneault-Fourrey C."/>
            <person name="Henrissat B."/>
            <person name="Grigoriev I."/>
            <person name="Martin F."/>
            <person name="Perotto S."/>
        </authorList>
    </citation>
    <scope>NUCLEOTIDE SEQUENCE [LARGE SCALE GENOMIC DNA]</scope>
    <source>
        <strain evidence="2 3">F</strain>
    </source>
</reference>
<dbReference type="InterPro" id="IPR010730">
    <property type="entry name" value="HET"/>
</dbReference>
<feature type="non-terminal residue" evidence="2">
    <location>
        <position position="164"/>
    </location>
</feature>
<dbReference type="Proteomes" id="UP000235786">
    <property type="component" value="Unassembled WGS sequence"/>
</dbReference>
<dbReference type="PANTHER" id="PTHR24148">
    <property type="entry name" value="ANKYRIN REPEAT DOMAIN-CONTAINING PROTEIN 39 HOMOLOG-RELATED"/>
    <property type="match status" value="1"/>
</dbReference>
<dbReference type="PANTHER" id="PTHR24148:SF64">
    <property type="entry name" value="HETEROKARYON INCOMPATIBILITY DOMAIN-CONTAINING PROTEIN"/>
    <property type="match status" value="1"/>
</dbReference>
<dbReference type="STRING" id="1149755.A0A2J6R5E5"/>
<sequence>FTAISYCWGSSERPHLVKCSDPKKIVITENLKNLLLALRTEDTYVTLWIDSICINQDDIEEKTKQVKMMSLIYENASTTVVYLGESNQETEAAMECAKELAAMKDWPKEKVPQFLPDQRQPVDPPLVGDQGEPQNFIDKWRAFTRLLDRPWFQRVWVVQEIILS</sequence>
<evidence type="ECO:0000259" key="1">
    <source>
        <dbReference type="Pfam" id="PF06985"/>
    </source>
</evidence>
<evidence type="ECO:0000313" key="2">
    <source>
        <dbReference type="EMBL" id="PMD33751.1"/>
    </source>
</evidence>
<organism evidence="2 3">
    <name type="scientific">Hyaloscypha variabilis (strain UAMH 11265 / GT02V1 / F)</name>
    <name type="common">Meliniomyces variabilis</name>
    <dbReference type="NCBI Taxonomy" id="1149755"/>
    <lineage>
        <taxon>Eukaryota</taxon>
        <taxon>Fungi</taxon>
        <taxon>Dikarya</taxon>
        <taxon>Ascomycota</taxon>
        <taxon>Pezizomycotina</taxon>
        <taxon>Leotiomycetes</taxon>
        <taxon>Helotiales</taxon>
        <taxon>Hyaloscyphaceae</taxon>
        <taxon>Hyaloscypha</taxon>
        <taxon>Hyaloscypha variabilis</taxon>
    </lineage>
</organism>
<feature type="domain" description="Heterokaryon incompatibility" evidence="1">
    <location>
        <begin position="1"/>
        <end position="160"/>
    </location>
</feature>
<keyword evidence="3" id="KW-1185">Reference proteome</keyword>
<feature type="non-terminal residue" evidence="2">
    <location>
        <position position="1"/>
    </location>
</feature>
<protein>
    <submittedName>
        <fullName evidence="2">Heterokaryon incompatibility</fullName>
    </submittedName>
</protein>
<dbReference type="AlphaFoldDB" id="A0A2J6R5E5"/>
<dbReference type="InterPro" id="IPR052895">
    <property type="entry name" value="HetReg/Transcr_Mod"/>
</dbReference>